<feature type="domain" description="Carbohydrate kinase PfkB" evidence="1">
    <location>
        <begin position="132"/>
        <end position="420"/>
    </location>
</feature>
<proteinExistence type="predicted"/>
<dbReference type="Pfam" id="PF00294">
    <property type="entry name" value="PfkB"/>
    <property type="match status" value="1"/>
</dbReference>
<accession>A0AA39WGG5</accession>
<evidence type="ECO:0000259" key="1">
    <source>
        <dbReference type="Pfam" id="PF00294"/>
    </source>
</evidence>
<protein>
    <submittedName>
        <fullName evidence="2">Ribokinase-like protein</fullName>
    </submittedName>
</protein>
<keyword evidence="3" id="KW-1185">Reference proteome</keyword>
<dbReference type="Proteomes" id="UP001174934">
    <property type="component" value="Unassembled WGS sequence"/>
</dbReference>
<sequence>MEEIWTNQQPSADRGCPRTIFFGLMASQHSARSAARANATWELSTEAYPGPQTCLTTALRPATPFAWSYNMDHTYQAEGNHDMKGPTRFNPLRHLKHRQSEDGYAPVSTTSERPLHPLAFVSLGLVQLDAIKHPGSLHDVLGGSAVNSVAGARIVAGEQQSNRIGLLAVVGGHDFSDHARNTLKTWKTTLKMAETKDHETTRARIDHSLCSADEAAKDPQFLGASSFHIFGSPRRLYNQVKDLTALREATLQPPFGQKPFIVWELDAADAQPLDMDDIRKACRFVDIFSLNDVDLARLFTASSSNPNQDCTNVPEFDRRSLEKNAESLVNKPQGIGRDHSGVLVVRAGEHGCFIAQRHHHPKTLWLPAFHDPGHAVVDVTGAGSVFLGALTFAMAELHKNIVDAAKTAIVAASFAVEQVGPPVLSSGVGASEELWNCASFHRRLDIYERKIKARVNLMPEFLGPLY</sequence>
<evidence type="ECO:0000313" key="2">
    <source>
        <dbReference type="EMBL" id="KAK0614910.1"/>
    </source>
</evidence>
<dbReference type="InterPro" id="IPR029056">
    <property type="entry name" value="Ribokinase-like"/>
</dbReference>
<dbReference type="PANTHER" id="PTHR47098">
    <property type="entry name" value="PROTEIN MAK32"/>
    <property type="match status" value="1"/>
</dbReference>
<evidence type="ECO:0000313" key="3">
    <source>
        <dbReference type="Proteomes" id="UP001174934"/>
    </source>
</evidence>
<dbReference type="SUPFAM" id="SSF53613">
    <property type="entry name" value="Ribokinase-like"/>
    <property type="match status" value="1"/>
</dbReference>
<comment type="caution">
    <text evidence="2">The sequence shown here is derived from an EMBL/GenBank/DDBJ whole genome shotgun (WGS) entry which is preliminary data.</text>
</comment>
<dbReference type="AlphaFoldDB" id="A0AA39WGG5"/>
<gene>
    <name evidence="2" type="ORF">B0T17DRAFT_602039</name>
</gene>
<dbReference type="EMBL" id="JAULSR010000007">
    <property type="protein sequence ID" value="KAK0614910.1"/>
    <property type="molecule type" value="Genomic_DNA"/>
</dbReference>
<name>A0AA39WGG5_9PEZI</name>
<dbReference type="InterPro" id="IPR011611">
    <property type="entry name" value="PfkB_dom"/>
</dbReference>
<organism evidence="2 3">
    <name type="scientific">Bombardia bombarda</name>
    <dbReference type="NCBI Taxonomy" id="252184"/>
    <lineage>
        <taxon>Eukaryota</taxon>
        <taxon>Fungi</taxon>
        <taxon>Dikarya</taxon>
        <taxon>Ascomycota</taxon>
        <taxon>Pezizomycotina</taxon>
        <taxon>Sordariomycetes</taxon>
        <taxon>Sordariomycetidae</taxon>
        <taxon>Sordariales</taxon>
        <taxon>Lasiosphaeriaceae</taxon>
        <taxon>Bombardia</taxon>
    </lineage>
</organism>
<dbReference type="PANTHER" id="PTHR47098:SF1">
    <property type="entry name" value="PFKB FAMILY CARBOHYDRATE KINASE SUPERFAMILY (AFU_ORTHOLOGUE AFUA_4G09500)"/>
    <property type="match status" value="1"/>
</dbReference>
<dbReference type="Gene3D" id="3.40.1190.20">
    <property type="match status" value="1"/>
</dbReference>
<reference evidence="2" key="1">
    <citation type="submission" date="2023-06" db="EMBL/GenBank/DDBJ databases">
        <title>Genome-scale phylogeny and comparative genomics of the fungal order Sordariales.</title>
        <authorList>
            <consortium name="Lawrence Berkeley National Laboratory"/>
            <person name="Hensen N."/>
            <person name="Bonometti L."/>
            <person name="Westerberg I."/>
            <person name="Brannstrom I.O."/>
            <person name="Guillou S."/>
            <person name="Cros-Aarteil S."/>
            <person name="Calhoun S."/>
            <person name="Haridas S."/>
            <person name="Kuo A."/>
            <person name="Mondo S."/>
            <person name="Pangilinan J."/>
            <person name="Riley R."/>
            <person name="LaButti K."/>
            <person name="Andreopoulos B."/>
            <person name="Lipzen A."/>
            <person name="Chen C."/>
            <person name="Yanf M."/>
            <person name="Daum C."/>
            <person name="Ng V."/>
            <person name="Clum A."/>
            <person name="Steindorff A."/>
            <person name="Ohm R."/>
            <person name="Martin F."/>
            <person name="Silar P."/>
            <person name="Natvig D."/>
            <person name="Lalanne C."/>
            <person name="Gautier V."/>
            <person name="Ament-velasquez S.L."/>
            <person name="Kruys A."/>
            <person name="Hutchinson M.I."/>
            <person name="Powell A.J."/>
            <person name="Barry K."/>
            <person name="Miller A.N."/>
            <person name="Grigoriev I.V."/>
            <person name="Debuchy R."/>
            <person name="Gladieux P."/>
            <person name="Thoren M.H."/>
            <person name="Johannesson H."/>
        </authorList>
    </citation>
    <scope>NUCLEOTIDE SEQUENCE</scope>
    <source>
        <strain evidence="2">SMH3391-2</strain>
    </source>
</reference>